<dbReference type="EMBL" id="RSCD01000001">
    <property type="protein sequence ID" value="RSH95297.1"/>
    <property type="molecule type" value="Genomic_DNA"/>
</dbReference>
<dbReference type="OrthoDB" id="5304367at2759"/>
<dbReference type="AlphaFoldDB" id="A0A427YW24"/>
<accession>A0A427YW24</accession>
<name>A0A427YW24_9TREE</name>
<proteinExistence type="predicted"/>
<evidence type="ECO:0000256" key="1">
    <source>
        <dbReference type="SAM" id="Phobius"/>
    </source>
</evidence>
<keyword evidence="1" id="KW-0472">Membrane</keyword>
<keyword evidence="3" id="KW-1185">Reference proteome</keyword>
<protein>
    <submittedName>
        <fullName evidence="2">Uncharacterized protein</fullName>
    </submittedName>
</protein>
<evidence type="ECO:0000313" key="2">
    <source>
        <dbReference type="EMBL" id="RSH95297.1"/>
    </source>
</evidence>
<sequence length="72" mass="7900">MPPIRANDFLMPAAAFTMAIVLGTYINSSIKHARSNAVHEREKKLDDVMVQRRKLGMDGEGGWRGKGEGKGS</sequence>
<keyword evidence="1" id="KW-1133">Transmembrane helix</keyword>
<reference evidence="2 3" key="1">
    <citation type="submission" date="2018-11" db="EMBL/GenBank/DDBJ databases">
        <title>Genome sequence of Saitozyma podzolica DSM 27192.</title>
        <authorList>
            <person name="Aliyu H."/>
            <person name="Gorte O."/>
            <person name="Ochsenreither K."/>
        </authorList>
    </citation>
    <scope>NUCLEOTIDE SEQUENCE [LARGE SCALE GENOMIC DNA]</scope>
    <source>
        <strain evidence="2 3">DSM 27192</strain>
    </source>
</reference>
<feature type="transmembrane region" description="Helical" evidence="1">
    <location>
        <begin position="6"/>
        <end position="26"/>
    </location>
</feature>
<comment type="caution">
    <text evidence="2">The sequence shown here is derived from an EMBL/GenBank/DDBJ whole genome shotgun (WGS) entry which is preliminary data.</text>
</comment>
<dbReference type="Proteomes" id="UP000279259">
    <property type="component" value="Unassembled WGS sequence"/>
</dbReference>
<organism evidence="2 3">
    <name type="scientific">Saitozyma podzolica</name>
    <dbReference type="NCBI Taxonomy" id="1890683"/>
    <lineage>
        <taxon>Eukaryota</taxon>
        <taxon>Fungi</taxon>
        <taxon>Dikarya</taxon>
        <taxon>Basidiomycota</taxon>
        <taxon>Agaricomycotina</taxon>
        <taxon>Tremellomycetes</taxon>
        <taxon>Tremellales</taxon>
        <taxon>Trimorphomycetaceae</taxon>
        <taxon>Saitozyma</taxon>
    </lineage>
</organism>
<evidence type="ECO:0000313" key="3">
    <source>
        <dbReference type="Proteomes" id="UP000279259"/>
    </source>
</evidence>
<keyword evidence="1" id="KW-0812">Transmembrane</keyword>
<gene>
    <name evidence="2" type="ORF">EHS25_000384</name>
</gene>